<dbReference type="NCBIfam" id="TIGR01534">
    <property type="entry name" value="GAPDH-I"/>
    <property type="match status" value="1"/>
</dbReference>
<protein>
    <recommendedName>
        <fullName evidence="4">Glyceraldehyde-3-phosphate dehydrogenase</fullName>
        <ecNumber evidence="4">1.2.1.-</ecNumber>
    </recommendedName>
</protein>
<comment type="similarity">
    <text evidence="1 3">Belongs to the glyceraldehyde-3-phosphate dehydrogenase family.</text>
</comment>
<feature type="domain" description="Glyceraldehyde 3-phosphate dehydrogenase NAD(P) binding" evidence="5">
    <location>
        <begin position="3"/>
        <end position="153"/>
    </location>
</feature>
<dbReference type="Proteomes" id="UP001596002">
    <property type="component" value="Unassembled WGS sequence"/>
</dbReference>
<dbReference type="RefSeq" id="WP_380026325.1">
    <property type="nucleotide sequence ID" value="NZ_JBHSHC010000099.1"/>
</dbReference>
<sequence length="336" mass="36135">MTIRVGINGFGRIGRNVFRAAMSNPGVEVVAVNDLTDAETLAHLLKYDSVHGILDAEIEGREGSLFVNGKEIKVLAEREPGNLPWAQLGVDVVVESTGRFTDKAKAEAHITGGGAKKVIISAPASNEDITIVMGVNEDKYDPKAHNVISNASCTTNCLAPFAKVLHEKFGIKHGLMTTVHSYTNDQQILDLPHKDLRRSRAAAVNIIPTSTGAAKAVALVLPELKGKLNGFAMRVPTPNVSVVDLNVEVEKAATVEEVNAVLKAAAEGPLKGILGYTEKPLVSSDFNGNSHSSYIDALSTMVIDGTMVKVVSWYDNEWGYSNRVVDLIEYIAKKSF</sequence>
<dbReference type="InterPro" id="IPR006424">
    <property type="entry name" value="Glyceraldehyde-3-P_DH_1"/>
</dbReference>
<proteinExistence type="inferred from homology"/>
<keyword evidence="2 4" id="KW-0560">Oxidoreductase</keyword>
<dbReference type="Pfam" id="PF02800">
    <property type="entry name" value="Gp_dh_C"/>
    <property type="match status" value="1"/>
</dbReference>
<dbReference type="InterPro" id="IPR036291">
    <property type="entry name" value="NAD(P)-bd_dom_sf"/>
</dbReference>
<name>A0ABV9Q3D6_9BACL</name>
<evidence type="ECO:0000256" key="4">
    <source>
        <dbReference type="RuleBase" id="RU361160"/>
    </source>
</evidence>
<evidence type="ECO:0000256" key="2">
    <source>
        <dbReference type="ARBA" id="ARBA00023002"/>
    </source>
</evidence>
<dbReference type="PROSITE" id="PS00071">
    <property type="entry name" value="GAPDH"/>
    <property type="match status" value="1"/>
</dbReference>
<organism evidence="6 7">
    <name type="scientific">Effusibacillus consociatus</name>
    <dbReference type="NCBI Taxonomy" id="1117041"/>
    <lineage>
        <taxon>Bacteria</taxon>
        <taxon>Bacillati</taxon>
        <taxon>Bacillota</taxon>
        <taxon>Bacilli</taxon>
        <taxon>Bacillales</taxon>
        <taxon>Alicyclobacillaceae</taxon>
        <taxon>Effusibacillus</taxon>
    </lineage>
</organism>
<dbReference type="Pfam" id="PF00044">
    <property type="entry name" value="Gp_dh_N"/>
    <property type="match status" value="1"/>
</dbReference>
<gene>
    <name evidence="6" type="primary">gap</name>
    <name evidence="6" type="ORF">ACFO8Q_13560</name>
</gene>
<keyword evidence="7" id="KW-1185">Reference proteome</keyword>
<evidence type="ECO:0000259" key="5">
    <source>
        <dbReference type="SMART" id="SM00846"/>
    </source>
</evidence>
<dbReference type="InterPro" id="IPR020829">
    <property type="entry name" value="GlycerAld_3-P_DH_cat"/>
</dbReference>
<accession>A0ABV9Q3D6</accession>
<evidence type="ECO:0000256" key="1">
    <source>
        <dbReference type="ARBA" id="ARBA00007406"/>
    </source>
</evidence>
<dbReference type="InterPro" id="IPR020831">
    <property type="entry name" value="GlycerAld/Erythrose_P_DH"/>
</dbReference>
<dbReference type="CDD" id="cd18126">
    <property type="entry name" value="GAPDH_I_C"/>
    <property type="match status" value="1"/>
</dbReference>
<dbReference type="CDD" id="cd05214">
    <property type="entry name" value="GAPDH_I_N"/>
    <property type="match status" value="1"/>
</dbReference>
<dbReference type="InterPro" id="IPR020828">
    <property type="entry name" value="GlycerAld_3-P_DH_NAD(P)-bd"/>
</dbReference>
<dbReference type="PIRSF" id="PIRSF000149">
    <property type="entry name" value="GAP_DH"/>
    <property type="match status" value="1"/>
</dbReference>
<dbReference type="EC" id="1.2.1.-" evidence="4"/>
<dbReference type="Gene3D" id="3.40.50.720">
    <property type="entry name" value="NAD(P)-binding Rossmann-like Domain"/>
    <property type="match status" value="1"/>
</dbReference>
<evidence type="ECO:0000313" key="7">
    <source>
        <dbReference type="Proteomes" id="UP001596002"/>
    </source>
</evidence>
<reference evidence="7" key="1">
    <citation type="journal article" date="2019" name="Int. J. Syst. Evol. Microbiol.">
        <title>The Global Catalogue of Microorganisms (GCM) 10K type strain sequencing project: providing services to taxonomists for standard genome sequencing and annotation.</title>
        <authorList>
            <consortium name="The Broad Institute Genomics Platform"/>
            <consortium name="The Broad Institute Genome Sequencing Center for Infectious Disease"/>
            <person name="Wu L."/>
            <person name="Ma J."/>
        </authorList>
    </citation>
    <scope>NUCLEOTIDE SEQUENCE [LARGE SCALE GENOMIC DNA]</scope>
    <source>
        <strain evidence="7">WYCCWR 12678</strain>
    </source>
</reference>
<comment type="caution">
    <text evidence="6">The sequence shown here is derived from an EMBL/GenBank/DDBJ whole genome shotgun (WGS) entry which is preliminary data.</text>
</comment>
<dbReference type="SUPFAM" id="SSF55347">
    <property type="entry name" value="Glyceraldehyde-3-phosphate dehydrogenase-like, C-terminal domain"/>
    <property type="match status" value="1"/>
</dbReference>
<dbReference type="SMART" id="SM00846">
    <property type="entry name" value="Gp_dh_N"/>
    <property type="match status" value="1"/>
</dbReference>
<evidence type="ECO:0000256" key="3">
    <source>
        <dbReference type="RuleBase" id="RU000397"/>
    </source>
</evidence>
<dbReference type="PANTHER" id="PTHR43148">
    <property type="entry name" value="GLYCERALDEHYDE-3-PHOSPHATE DEHYDROGENASE 2"/>
    <property type="match status" value="1"/>
</dbReference>
<dbReference type="PRINTS" id="PR00078">
    <property type="entry name" value="G3PDHDRGNASE"/>
</dbReference>
<dbReference type="Gene3D" id="3.30.360.10">
    <property type="entry name" value="Dihydrodipicolinate Reductase, domain 2"/>
    <property type="match status" value="1"/>
</dbReference>
<evidence type="ECO:0000313" key="6">
    <source>
        <dbReference type="EMBL" id="MFC4768374.1"/>
    </source>
</evidence>
<dbReference type="EMBL" id="JBHSHC010000099">
    <property type="protein sequence ID" value="MFC4768374.1"/>
    <property type="molecule type" value="Genomic_DNA"/>
</dbReference>
<dbReference type="SUPFAM" id="SSF51735">
    <property type="entry name" value="NAD(P)-binding Rossmann-fold domains"/>
    <property type="match status" value="1"/>
</dbReference>
<dbReference type="InterPro" id="IPR020830">
    <property type="entry name" value="GlycerAld_3-P_DH_AS"/>
</dbReference>